<name>A0A133KRK8_BIFBI</name>
<organism evidence="1 2">
    <name type="scientific">Bifidobacterium bifidum</name>
    <dbReference type="NCBI Taxonomy" id="1681"/>
    <lineage>
        <taxon>Bacteria</taxon>
        <taxon>Bacillati</taxon>
        <taxon>Actinomycetota</taxon>
        <taxon>Actinomycetes</taxon>
        <taxon>Bifidobacteriales</taxon>
        <taxon>Bifidobacteriaceae</taxon>
        <taxon>Bifidobacterium</taxon>
    </lineage>
</organism>
<accession>A0A133KRK8</accession>
<proteinExistence type="predicted"/>
<sequence length="116" mass="13655">MSMYTSLDRFRIKPGKEDLAREWFRYLNDHLAEANATMPAEGAHIESWFLHEESDGLYGYVYVIYDDNDKAVEVFKESENPLDLKHNEYMNACIDYHDYAEMKPAVALGDYSVFRR</sequence>
<dbReference type="EMBL" id="LRPO01000019">
    <property type="protein sequence ID" value="KWZ82172.1"/>
    <property type="molecule type" value="Genomic_DNA"/>
</dbReference>
<dbReference type="InterPro" id="IPR046174">
    <property type="entry name" value="DUF6176"/>
</dbReference>
<gene>
    <name evidence="1" type="ORF">HMPREF3196_00474</name>
</gene>
<protein>
    <submittedName>
        <fullName evidence="1">Uncharacterized protein</fullName>
    </submittedName>
</protein>
<evidence type="ECO:0000313" key="2">
    <source>
        <dbReference type="Proteomes" id="UP000070092"/>
    </source>
</evidence>
<evidence type="ECO:0000313" key="1">
    <source>
        <dbReference type="EMBL" id="KWZ82172.1"/>
    </source>
</evidence>
<reference evidence="1 2" key="1">
    <citation type="submission" date="2016-01" db="EMBL/GenBank/DDBJ databases">
        <authorList>
            <person name="Oliw E.H."/>
        </authorList>
    </citation>
    <scope>NUCLEOTIDE SEQUENCE [LARGE SCALE GENOMIC DNA]</scope>
    <source>
        <strain evidence="1 2">MJR8628B</strain>
    </source>
</reference>
<dbReference type="Proteomes" id="UP000070092">
    <property type="component" value="Unassembled WGS sequence"/>
</dbReference>
<dbReference type="PATRIC" id="fig|1681.53.peg.463"/>
<dbReference type="RefSeq" id="WP_229029488.1">
    <property type="nucleotide sequence ID" value="NZ_JADMZN010000001.1"/>
</dbReference>
<dbReference type="Pfam" id="PF19673">
    <property type="entry name" value="DUF6176"/>
    <property type="match status" value="1"/>
</dbReference>
<dbReference type="AlphaFoldDB" id="A0A133KRK8"/>
<comment type="caution">
    <text evidence="1">The sequence shown here is derived from an EMBL/GenBank/DDBJ whole genome shotgun (WGS) entry which is preliminary data.</text>
</comment>